<dbReference type="InterPro" id="IPR042242">
    <property type="entry name" value="RecO_C"/>
</dbReference>
<dbReference type="InterPro" id="IPR037278">
    <property type="entry name" value="ARFGAP/RecO"/>
</dbReference>
<evidence type="ECO:0000313" key="10">
    <source>
        <dbReference type="EMBL" id="QPS00834.1"/>
    </source>
</evidence>
<reference evidence="10 11" key="1">
    <citation type="submission" date="2020-12" db="EMBL/GenBank/DDBJ databases">
        <title>FDA dAtabase for Regulatory Grade micrObial Sequences (FDA-ARGOS): Supporting development and validation of Infectious Disease Dx tests.</title>
        <authorList>
            <person name="Sproer C."/>
            <person name="Gronow S."/>
            <person name="Severitt S."/>
            <person name="Schroder I."/>
            <person name="Tallon L."/>
            <person name="Sadzewicz L."/>
            <person name="Zhao X."/>
            <person name="Boylan J."/>
            <person name="Ott S."/>
            <person name="Bowen H."/>
            <person name="Vavikolanu K."/>
            <person name="Mehta A."/>
            <person name="Aluvathingal J."/>
            <person name="Nadendla S."/>
            <person name="Lowell S."/>
            <person name="Myers T."/>
            <person name="Yan Y."/>
            <person name="Sichtig H."/>
        </authorList>
    </citation>
    <scope>NUCLEOTIDE SEQUENCE [LARGE SCALE GENOMIC DNA]</scope>
    <source>
        <strain evidence="10 11">FDAARGOS_911</strain>
    </source>
</reference>
<evidence type="ECO:0000256" key="2">
    <source>
        <dbReference type="ARBA" id="ARBA00021310"/>
    </source>
</evidence>
<dbReference type="Proteomes" id="UP001069145">
    <property type="component" value="Unassembled WGS sequence"/>
</dbReference>
<evidence type="ECO:0000256" key="5">
    <source>
        <dbReference type="ARBA" id="ARBA00023204"/>
    </source>
</evidence>
<dbReference type="PANTHER" id="PTHR33991">
    <property type="entry name" value="DNA REPAIR PROTEIN RECO"/>
    <property type="match status" value="1"/>
</dbReference>
<accession>A0A0X8FEG8</accession>
<protein>
    <recommendedName>
        <fullName evidence="2 7">DNA repair protein RecO</fullName>
    </recommendedName>
    <alternativeName>
        <fullName evidence="6 7">Recombination protein O</fullName>
    </alternativeName>
</protein>
<dbReference type="OrthoDB" id="9797083at2"/>
<comment type="similarity">
    <text evidence="1 7">Belongs to the RecO family.</text>
</comment>
<dbReference type="InterPro" id="IPR012340">
    <property type="entry name" value="NA-bd_OB-fold"/>
</dbReference>
<evidence type="ECO:0000313" key="9">
    <source>
        <dbReference type="EMBL" id="MCY3052517.1"/>
    </source>
</evidence>
<dbReference type="HAMAP" id="MF_00201">
    <property type="entry name" value="RecO"/>
    <property type="match status" value="1"/>
</dbReference>
<evidence type="ECO:0000313" key="11">
    <source>
        <dbReference type="Proteomes" id="UP000594771"/>
    </source>
</evidence>
<keyword evidence="5 7" id="KW-0234">DNA repair</keyword>
<dbReference type="AlphaFoldDB" id="A0A0X8FEG8"/>
<evidence type="ECO:0000313" key="12">
    <source>
        <dbReference type="Proteomes" id="UP001069145"/>
    </source>
</evidence>
<dbReference type="GO" id="GO:0006310">
    <property type="term" value="P:DNA recombination"/>
    <property type="evidence" value="ECO:0007669"/>
    <property type="project" value="UniProtKB-UniRule"/>
</dbReference>
<dbReference type="Pfam" id="PF02565">
    <property type="entry name" value="RecO_C"/>
    <property type="match status" value="1"/>
</dbReference>
<dbReference type="GO" id="GO:0043590">
    <property type="term" value="C:bacterial nucleoid"/>
    <property type="evidence" value="ECO:0007669"/>
    <property type="project" value="TreeGrafter"/>
</dbReference>
<evidence type="ECO:0000256" key="6">
    <source>
        <dbReference type="ARBA" id="ARBA00033409"/>
    </source>
</evidence>
<feature type="domain" description="DNA replication/recombination mediator RecO N-terminal" evidence="8">
    <location>
        <begin position="5"/>
        <end position="78"/>
    </location>
</feature>
<dbReference type="PANTHER" id="PTHR33991:SF1">
    <property type="entry name" value="DNA REPAIR PROTEIN RECO"/>
    <property type="match status" value="1"/>
</dbReference>
<dbReference type="RefSeq" id="WP_060778292.1">
    <property type="nucleotide sequence ID" value="NZ_CAJHLF010000002.1"/>
</dbReference>
<dbReference type="NCBIfam" id="TIGR00613">
    <property type="entry name" value="reco"/>
    <property type="match status" value="1"/>
</dbReference>
<keyword evidence="3 7" id="KW-0227">DNA damage</keyword>
<organism evidence="10 11">
    <name type="scientific">Aerococcus urinae</name>
    <dbReference type="NCBI Taxonomy" id="1376"/>
    <lineage>
        <taxon>Bacteria</taxon>
        <taxon>Bacillati</taxon>
        <taxon>Bacillota</taxon>
        <taxon>Bacilli</taxon>
        <taxon>Lactobacillales</taxon>
        <taxon>Aerococcaceae</taxon>
        <taxon>Aerococcus</taxon>
    </lineage>
</organism>
<sequence>MTINQATFPGIVLYQRPYKEKDLLVKIFTQPYGKRMFFVRNIHKPNNVLKQPSFAFVRAEYIGTINDRGFSFLKEVKSMTFPKHTMSDLEAMAYASYLCHLVDASMPDREVDQVLFTQLEQALDKIETGFNPAIISNILEVQLLAKFGVMPQLHACQICQEDQGIFDFSVAFDGLLCQKHFGRDPRRLHWPARAAHFVKLFSQINFAKLESIQLNSQSQAVIRRAIDDLYDEYVGLHLKSKSFIDKLANFSNPLD</sequence>
<evidence type="ECO:0000256" key="1">
    <source>
        <dbReference type="ARBA" id="ARBA00007452"/>
    </source>
</evidence>
<evidence type="ECO:0000256" key="4">
    <source>
        <dbReference type="ARBA" id="ARBA00023172"/>
    </source>
</evidence>
<dbReference type="SUPFAM" id="SSF57863">
    <property type="entry name" value="ArfGap/RecO-like zinc finger"/>
    <property type="match status" value="1"/>
</dbReference>
<reference evidence="9" key="2">
    <citation type="submission" date="2022-09" db="EMBL/GenBank/DDBJ databases">
        <title>Aerococcus urinae taxonomy study.</title>
        <authorList>
            <person name="Christensen J."/>
            <person name="Senneby E."/>
        </authorList>
    </citation>
    <scope>NUCLEOTIDE SEQUENCE</scope>
    <source>
        <strain evidence="9">NLD-066-U95</strain>
    </source>
</reference>
<dbReference type="KEGG" id="aun:AWM73_04645"/>
<dbReference type="EMBL" id="CP065662">
    <property type="protein sequence ID" value="QPS00834.1"/>
    <property type="molecule type" value="Genomic_DNA"/>
</dbReference>
<name>A0A0X8FEG8_9LACT</name>
<gene>
    <name evidence="7 10" type="primary">recO</name>
    <name evidence="10" type="ORF">I6G68_05410</name>
    <name evidence="9" type="ORF">ODY43_00670</name>
</gene>
<evidence type="ECO:0000256" key="7">
    <source>
        <dbReference type="HAMAP-Rule" id="MF_00201"/>
    </source>
</evidence>
<dbReference type="Gene3D" id="2.40.50.140">
    <property type="entry name" value="Nucleic acid-binding proteins"/>
    <property type="match status" value="1"/>
</dbReference>
<dbReference type="InterPro" id="IPR022572">
    <property type="entry name" value="DNA_rep/recomb_RecO_N"/>
</dbReference>
<dbReference type="InterPro" id="IPR003717">
    <property type="entry name" value="RecO"/>
</dbReference>
<evidence type="ECO:0000259" key="8">
    <source>
        <dbReference type="Pfam" id="PF11967"/>
    </source>
</evidence>
<keyword evidence="12" id="KW-1185">Reference proteome</keyword>
<proteinExistence type="inferred from homology"/>
<dbReference type="EMBL" id="JAOTML010000001">
    <property type="protein sequence ID" value="MCY3052517.1"/>
    <property type="molecule type" value="Genomic_DNA"/>
</dbReference>
<dbReference type="SUPFAM" id="SSF50249">
    <property type="entry name" value="Nucleic acid-binding proteins"/>
    <property type="match status" value="1"/>
</dbReference>
<dbReference type="GeneID" id="35768499"/>
<dbReference type="Gene3D" id="1.20.1440.120">
    <property type="entry name" value="Recombination protein O, C-terminal domain"/>
    <property type="match status" value="1"/>
</dbReference>
<dbReference type="Gene3D" id="6.20.220.20">
    <property type="entry name" value="Recombination protein O, zinc-binding domain"/>
    <property type="match status" value="1"/>
</dbReference>
<dbReference type="Pfam" id="PF11967">
    <property type="entry name" value="RecO_N"/>
    <property type="match status" value="1"/>
</dbReference>
<comment type="function">
    <text evidence="7">Involved in DNA repair and RecF pathway recombination.</text>
</comment>
<dbReference type="Proteomes" id="UP000594771">
    <property type="component" value="Chromosome"/>
</dbReference>
<keyword evidence="4 7" id="KW-0233">DNA recombination</keyword>
<evidence type="ECO:0000256" key="3">
    <source>
        <dbReference type="ARBA" id="ARBA00022763"/>
    </source>
</evidence>
<dbReference type="GO" id="GO:0006302">
    <property type="term" value="P:double-strand break repair"/>
    <property type="evidence" value="ECO:0007669"/>
    <property type="project" value="TreeGrafter"/>
</dbReference>